<comment type="caution">
    <text evidence="9">Lacks conserved residue(s) required for the propagation of feature annotation.</text>
</comment>
<evidence type="ECO:0000256" key="7">
    <source>
        <dbReference type="ARBA" id="ARBA00023136"/>
    </source>
</evidence>
<feature type="transmembrane region" description="Helical" evidence="9">
    <location>
        <begin position="69"/>
        <end position="91"/>
    </location>
</feature>
<evidence type="ECO:0000256" key="3">
    <source>
        <dbReference type="ARBA" id="ARBA00022475"/>
    </source>
</evidence>
<evidence type="ECO:0000256" key="6">
    <source>
        <dbReference type="ARBA" id="ARBA00022989"/>
    </source>
</evidence>
<dbReference type="InterPro" id="IPR055348">
    <property type="entry name" value="DctQ"/>
</dbReference>
<evidence type="ECO:0000313" key="11">
    <source>
        <dbReference type="EMBL" id="QJC56848.1"/>
    </source>
</evidence>
<comment type="function">
    <text evidence="9">Part of the tripartite ATP-independent periplasmic (TRAP) transport system.</text>
</comment>
<evidence type="ECO:0000256" key="4">
    <source>
        <dbReference type="ARBA" id="ARBA00022519"/>
    </source>
</evidence>
<dbReference type="KEGG" id="pvac:HC248_02159"/>
<dbReference type="EMBL" id="CP051461">
    <property type="protein sequence ID" value="QJC56848.1"/>
    <property type="molecule type" value="Genomic_DNA"/>
</dbReference>
<dbReference type="GO" id="GO:0022857">
    <property type="term" value="F:transmembrane transporter activity"/>
    <property type="evidence" value="ECO:0007669"/>
    <property type="project" value="UniProtKB-UniRule"/>
</dbReference>
<keyword evidence="2 9" id="KW-0813">Transport</keyword>
<comment type="similarity">
    <text evidence="8 9">Belongs to the TRAP transporter small permease family.</text>
</comment>
<name>A0A6H2HAE5_9BURK</name>
<reference evidence="11 12" key="1">
    <citation type="submission" date="2020-04" db="EMBL/GenBank/DDBJ databases">
        <title>Complete genome of a Psychrophilic, Marine, Gas Vacuolate Bacterium Polaromonas vacuolata KCTC 22033T.</title>
        <authorList>
            <person name="Hwang K."/>
            <person name="Kim K.M."/>
        </authorList>
    </citation>
    <scope>NUCLEOTIDE SEQUENCE [LARGE SCALE GENOMIC DNA]</scope>
    <source>
        <strain evidence="11 12">KCTC 22033</strain>
    </source>
</reference>
<feature type="domain" description="Tripartite ATP-independent periplasmic transporters DctQ component" evidence="10">
    <location>
        <begin position="6"/>
        <end position="134"/>
    </location>
</feature>
<dbReference type="Pfam" id="PF04290">
    <property type="entry name" value="DctQ"/>
    <property type="match status" value="1"/>
</dbReference>
<proteinExistence type="inferred from homology"/>
<evidence type="ECO:0000256" key="2">
    <source>
        <dbReference type="ARBA" id="ARBA00022448"/>
    </source>
</evidence>
<keyword evidence="12" id="KW-1185">Reference proteome</keyword>
<comment type="subunit">
    <text evidence="9">The complex comprises the extracytoplasmic solute receptor protein and the two transmembrane proteins.</text>
</comment>
<accession>A0A6H2HAE5</accession>
<evidence type="ECO:0000256" key="9">
    <source>
        <dbReference type="RuleBase" id="RU369079"/>
    </source>
</evidence>
<dbReference type="AlphaFoldDB" id="A0A6H2HAE5"/>
<dbReference type="PANTHER" id="PTHR35011">
    <property type="entry name" value="2,3-DIKETO-L-GULONATE TRAP TRANSPORTER SMALL PERMEASE PROTEIN YIAM"/>
    <property type="match status" value="1"/>
</dbReference>
<evidence type="ECO:0000256" key="1">
    <source>
        <dbReference type="ARBA" id="ARBA00004429"/>
    </source>
</evidence>
<keyword evidence="7 9" id="KW-0472">Membrane</keyword>
<comment type="subcellular location">
    <subcellularLocation>
        <location evidence="1 9">Cell inner membrane</location>
        <topology evidence="1 9">Multi-pass membrane protein</topology>
    </subcellularLocation>
</comment>
<feature type="transmembrane region" description="Helical" evidence="9">
    <location>
        <begin position="111"/>
        <end position="130"/>
    </location>
</feature>
<keyword evidence="3" id="KW-1003">Cell membrane</keyword>
<sequence>MLLLAVAVVCQMVFTRAVLGQSSIWQTEFTTFCILGATFLGSPFILLTRGHVGVDIVPMMVAGRARLSLYLLGSFIALGFCGFFLYASIPWWHDTWVTGQTTSTIWRAKLWIPYLAVPVGLFILCLQYLAEIWLVCTRYEEPYGMAPGVNL</sequence>
<evidence type="ECO:0000313" key="12">
    <source>
        <dbReference type="Proteomes" id="UP000502041"/>
    </source>
</evidence>
<gene>
    <name evidence="11" type="primary">dctQ_2</name>
    <name evidence="11" type="ORF">HC248_02159</name>
</gene>
<dbReference type="GO" id="GO:0015740">
    <property type="term" value="P:C4-dicarboxylate transport"/>
    <property type="evidence" value="ECO:0007669"/>
    <property type="project" value="TreeGrafter"/>
</dbReference>
<evidence type="ECO:0000259" key="10">
    <source>
        <dbReference type="Pfam" id="PF04290"/>
    </source>
</evidence>
<keyword evidence="6 9" id="KW-1133">Transmembrane helix</keyword>
<protein>
    <recommendedName>
        <fullName evidence="9">TRAP transporter small permease protein</fullName>
    </recommendedName>
</protein>
<dbReference type="GO" id="GO:0005886">
    <property type="term" value="C:plasma membrane"/>
    <property type="evidence" value="ECO:0007669"/>
    <property type="project" value="UniProtKB-SubCell"/>
</dbReference>
<keyword evidence="4 9" id="KW-0997">Cell inner membrane</keyword>
<feature type="transmembrane region" description="Helical" evidence="9">
    <location>
        <begin position="29"/>
        <end position="48"/>
    </location>
</feature>
<evidence type="ECO:0000256" key="5">
    <source>
        <dbReference type="ARBA" id="ARBA00022692"/>
    </source>
</evidence>
<dbReference type="InterPro" id="IPR007387">
    <property type="entry name" value="TRAP_DctQ"/>
</dbReference>
<keyword evidence="5 9" id="KW-0812">Transmembrane</keyword>
<dbReference type="PANTHER" id="PTHR35011:SF10">
    <property type="entry name" value="TRAP TRANSPORTER SMALL PERMEASE PROTEIN"/>
    <property type="match status" value="1"/>
</dbReference>
<evidence type="ECO:0000256" key="8">
    <source>
        <dbReference type="ARBA" id="ARBA00038436"/>
    </source>
</evidence>
<dbReference type="Proteomes" id="UP000502041">
    <property type="component" value="Chromosome"/>
</dbReference>
<organism evidence="11 12">
    <name type="scientific">Polaromonas vacuolata</name>
    <dbReference type="NCBI Taxonomy" id="37448"/>
    <lineage>
        <taxon>Bacteria</taxon>
        <taxon>Pseudomonadati</taxon>
        <taxon>Pseudomonadota</taxon>
        <taxon>Betaproteobacteria</taxon>
        <taxon>Burkholderiales</taxon>
        <taxon>Comamonadaceae</taxon>
        <taxon>Polaromonas</taxon>
    </lineage>
</organism>